<dbReference type="CDD" id="cd06163">
    <property type="entry name" value="S2P-M50_PDZ_RseP-like"/>
    <property type="match status" value="2"/>
</dbReference>
<proteinExistence type="predicted"/>
<evidence type="ECO:0000313" key="12">
    <source>
        <dbReference type="EMBL" id="SUZ47422.1"/>
    </source>
</evidence>
<keyword evidence="7 10" id="KW-1133">Transmembrane helix</keyword>
<feature type="transmembrane region" description="Helical" evidence="10">
    <location>
        <begin position="12"/>
        <end position="32"/>
    </location>
</feature>
<dbReference type="PANTHER" id="PTHR42837:SF2">
    <property type="entry name" value="MEMBRANE METALLOPROTEASE ARASP2, CHLOROPLASTIC-RELATED"/>
    <property type="match status" value="1"/>
</dbReference>
<dbReference type="AlphaFoldDB" id="A0A381MYK8"/>
<dbReference type="InterPro" id="IPR008915">
    <property type="entry name" value="Peptidase_M50"/>
</dbReference>
<dbReference type="InterPro" id="IPR036034">
    <property type="entry name" value="PDZ_sf"/>
</dbReference>
<dbReference type="CDD" id="cd23081">
    <property type="entry name" value="cpPDZ_EcRseP-like"/>
    <property type="match status" value="2"/>
</dbReference>
<evidence type="ECO:0000256" key="4">
    <source>
        <dbReference type="ARBA" id="ARBA00022692"/>
    </source>
</evidence>
<evidence type="ECO:0000256" key="6">
    <source>
        <dbReference type="ARBA" id="ARBA00022833"/>
    </source>
</evidence>
<evidence type="ECO:0000256" key="8">
    <source>
        <dbReference type="ARBA" id="ARBA00023049"/>
    </source>
</evidence>
<evidence type="ECO:0000256" key="10">
    <source>
        <dbReference type="SAM" id="Phobius"/>
    </source>
</evidence>
<dbReference type="Pfam" id="PF02163">
    <property type="entry name" value="Peptidase_M50"/>
    <property type="match status" value="1"/>
</dbReference>
<protein>
    <recommendedName>
        <fullName evidence="11">PDZ domain-containing protein</fullName>
    </recommendedName>
</protein>
<comment type="subcellular location">
    <subcellularLocation>
        <location evidence="2">Membrane</location>
        <topology evidence="2">Multi-pass membrane protein</topology>
    </subcellularLocation>
</comment>
<feature type="transmembrane region" description="Helical" evidence="10">
    <location>
        <begin position="107"/>
        <end position="128"/>
    </location>
</feature>
<feature type="transmembrane region" description="Helical" evidence="10">
    <location>
        <begin position="435"/>
        <end position="454"/>
    </location>
</feature>
<comment type="cofactor">
    <cofactor evidence="1">
        <name>Zn(2+)</name>
        <dbReference type="ChEBI" id="CHEBI:29105"/>
    </cofactor>
</comment>
<keyword evidence="4 10" id="KW-0812">Transmembrane</keyword>
<dbReference type="SMART" id="SM00228">
    <property type="entry name" value="PDZ"/>
    <property type="match status" value="2"/>
</dbReference>
<dbReference type="EMBL" id="UINC01000015">
    <property type="protein sequence ID" value="SUZ47422.1"/>
    <property type="molecule type" value="Genomic_DNA"/>
</dbReference>
<evidence type="ECO:0000256" key="9">
    <source>
        <dbReference type="ARBA" id="ARBA00023136"/>
    </source>
</evidence>
<dbReference type="Gene3D" id="2.30.42.10">
    <property type="match status" value="2"/>
</dbReference>
<feature type="domain" description="PDZ" evidence="11">
    <location>
        <begin position="216"/>
        <end position="284"/>
    </location>
</feature>
<dbReference type="GO" id="GO:0006508">
    <property type="term" value="P:proteolysis"/>
    <property type="evidence" value="ECO:0007669"/>
    <property type="project" value="UniProtKB-KW"/>
</dbReference>
<dbReference type="GO" id="GO:0016020">
    <property type="term" value="C:membrane"/>
    <property type="evidence" value="ECO:0007669"/>
    <property type="project" value="UniProtKB-SubCell"/>
</dbReference>
<keyword evidence="3" id="KW-0645">Protease</keyword>
<feature type="transmembrane region" description="Helical" evidence="10">
    <location>
        <begin position="393"/>
        <end position="414"/>
    </location>
</feature>
<evidence type="ECO:0000256" key="3">
    <source>
        <dbReference type="ARBA" id="ARBA00022670"/>
    </source>
</evidence>
<evidence type="ECO:0000256" key="2">
    <source>
        <dbReference type="ARBA" id="ARBA00004141"/>
    </source>
</evidence>
<evidence type="ECO:0000259" key="11">
    <source>
        <dbReference type="SMART" id="SM00228"/>
    </source>
</evidence>
<organism evidence="12">
    <name type="scientific">marine metagenome</name>
    <dbReference type="NCBI Taxonomy" id="408172"/>
    <lineage>
        <taxon>unclassified sequences</taxon>
        <taxon>metagenomes</taxon>
        <taxon>ecological metagenomes</taxon>
    </lineage>
</organism>
<keyword evidence="6" id="KW-0862">Zinc</keyword>
<reference evidence="12" key="1">
    <citation type="submission" date="2018-05" db="EMBL/GenBank/DDBJ databases">
        <authorList>
            <person name="Lanie J.A."/>
            <person name="Ng W.-L."/>
            <person name="Kazmierczak K.M."/>
            <person name="Andrzejewski T.M."/>
            <person name="Davidsen T.M."/>
            <person name="Wayne K.J."/>
            <person name="Tettelin H."/>
            <person name="Glass J.I."/>
            <person name="Rusch D."/>
            <person name="Podicherti R."/>
            <person name="Tsui H.-C.T."/>
            <person name="Winkler M.E."/>
        </authorList>
    </citation>
    <scope>NUCLEOTIDE SEQUENCE</scope>
</reference>
<evidence type="ECO:0000256" key="5">
    <source>
        <dbReference type="ARBA" id="ARBA00022801"/>
    </source>
</evidence>
<keyword evidence="8" id="KW-0482">Metalloprotease</keyword>
<dbReference type="Pfam" id="PF17820">
    <property type="entry name" value="PDZ_6"/>
    <property type="match status" value="2"/>
</dbReference>
<dbReference type="InterPro" id="IPR001478">
    <property type="entry name" value="PDZ"/>
</dbReference>
<evidence type="ECO:0000256" key="1">
    <source>
        <dbReference type="ARBA" id="ARBA00001947"/>
    </source>
</evidence>
<evidence type="ECO:0000256" key="7">
    <source>
        <dbReference type="ARBA" id="ARBA00022989"/>
    </source>
</evidence>
<name>A0A381MYK8_9ZZZZ</name>
<dbReference type="NCBIfam" id="TIGR00054">
    <property type="entry name" value="RIP metalloprotease RseP"/>
    <property type="match status" value="1"/>
</dbReference>
<dbReference type="InterPro" id="IPR041489">
    <property type="entry name" value="PDZ_6"/>
</dbReference>
<dbReference type="GO" id="GO:0004222">
    <property type="term" value="F:metalloendopeptidase activity"/>
    <property type="evidence" value="ECO:0007669"/>
    <property type="project" value="InterPro"/>
</dbReference>
<keyword evidence="9 10" id="KW-0472">Membrane</keyword>
<dbReference type="InterPro" id="IPR004387">
    <property type="entry name" value="Pept_M50_Zn"/>
</dbReference>
<dbReference type="PANTHER" id="PTHR42837">
    <property type="entry name" value="REGULATOR OF SIGMA-E PROTEASE RSEP"/>
    <property type="match status" value="1"/>
</dbReference>
<feature type="domain" description="PDZ" evidence="11">
    <location>
        <begin position="124"/>
        <end position="194"/>
    </location>
</feature>
<accession>A0A381MYK8</accession>
<sequence length="455" mass="49712">MFELSVLPIDTILSFSTKMLAFLAGLAALIFVHELGHFLAARKVGVVVEKFALGFGPKILGFTKGGTEYLIAAIPLGGYVKMKGEEVGEDKTDEQGSFSAAPVGHRLAIAFAGPLFNILFAIGIYYFVYLIGVPALSPVVGTVNEESPALVAGLQTGDRILTIGDEEVFYWEQLQKIVHESPGRSLNFKLERNGNIIDVPIAPVANQITDLFGDKKSVGLIGITPLVRNITLVKEDTPAARAGIQVGDILLKVDETPIFGWEDLKTAAIDKPGEELEFYLLRNGTEIALKLTPEKKKTKNLQGKEIEIGMLGIGMSGEMIQEKYGFLGALKRSFEETGKLIFLIAVSIKKMIWGSIPADSIGGPILIFQVYGEQAEQGFNELIRLTALLSINLGLLNLLPIPVLDGGHIFFFLIEILKGKPVSERNRERAQQVGIFMLISLMVFAFYNDIMRVIS</sequence>
<gene>
    <name evidence="12" type="ORF">METZ01_LOCUS276</name>
</gene>
<dbReference type="SUPFAM" id="SSF50156">
    <property type="entry name" value="PDZ domain-like"/>
    <property type="match status" value="2"/>
</dbReference>
<keyword evidence="5" id="KW-0378">Hydrolase</keyword>